<accession>A0A9D5C5D0</accession>
<evidence type="ECO:0000313" key="5">
    <source>
        <dbReference type="EMBL" id="KAJ0966847.1"/>
    </source>
</evidence>
<keyword evidence="6" id="KW-1185">Reference proteome</keyword>
<evidence type="ECO:0000256" key="3">
    <source>
        <dbReference type="ARBA" id="ARBA00022786"/>
    </source>
</evidence>
<evidence type="ECO:0000256" key="1">
    <source>
        <dbReference type="ARBA" id="ARBA00002668"/>
    </source>
</evidence>
<comment type="caution">
    <text evidence="5">The sequence shown here is derived from an EMBL/GenBank/DDBJ whole genome shotgun (WGS) entry which is preliminary data.</text>
</comment>
<dbReference type="PANTHER" id="PTHR31060:SF31">
    <property type="entry name" value="BTB_POZ DOMAIN PROTEIN"/>
    <property type="match status" value="1"/>
</dbReference>
<dbReference type="AlphaFoldDB" id="A0A9D5C5D0"/>
<dbReference type="Proteomes" id="UP001085076">
    <property type="component" value="Miscellaneous, Linkage group lg07"/>
</dbReference>
<dbReference type="Pfam" id="PF25553">
    <property type="entry name" value="BTB-POZ_ANK-like"/>
    <property type="match status" value="1"/>
</dbReference>
<feature type="domain" description="At3g05675-like ankyrin-like" evidence="4">
    <location>
        <begin position="253"/>
        <end position="401"/>
    </location>
</feature>
<comment type="pathway">
    <text evidence="2">Protein modification; protein ubiquitination.</text>
</comment>
<name>A0A9D5C5D0_9LILI</name>
<gene>
    <name evidence="5" type="ORF">J5N97_023764</name>
</gene>
<organism evidence="5 6">
    <name type="scientific">Dioscorea zingiberensis</name>
    <dbReference type="NCBI Taxonomy" id="325984"/>
    <lineage>
        <taxon>Eukaryota</taxon>
        <taxon>Viridiplantae</taxon>
        <taxon>Streptophyta</taxon>
        <taxon>Embryophyta</taxon>
        <taxon>Tracheophyta</taxon>
        <taxon>Spermatophyta</taxon>
        <taxon>Magnoliopsida</taxon>
        <taxon>Liliopsida</taxon>
        <taxon>Dioscoreales</taxon>
        <taxon>Dioscoreaceae</taxon>
        <taxon>Dioscorea</taxon>
    </lineage>
</organism>
<dbReference type="OrthoDB" id="778222at2759"/>
<dbReference type="InterPro" id="IPR038920">
    <property type="entry name" value="At3g05675-like"/>
</dbReference>
<evidence type="ECO:0000313" key="6">
    <source>
        <dbReference type="Proteomes" id="UP001085076"/>
    </source>
</evidence>
<dbReference type="InterPro" id="IPR058039">
    <property type="entry name" value="At3g05675-like_ankyrin"/>
</dbReference>
<evidence type="ECO:0000259" key="4">
    <source>
        <dbReference type="Pfam" id="PF25553"/>
    </source>
</evidence>
<comment type="function">
    <text evidence="1">May act as a substrate-specific adapter of an E3 ubiquitin-protein ligase complex (CUL3-RBX1-BTB) which mediates the ubiquitination and subsequent proteasomal degradation of target proteins.</text>
</comment>
<proteinExistence type="predicted"/>
<reference evidence="5" key="2">
    <citation type="journal article" date="2022" name="Hortic Res">
        <title>The genome of Dioscorea zingiberensis sheds light on the biosynthesis, origin and evolution of the medicinally important diosgenin saponins.</title>
        <authorList>
            <person name="Li Y."/>
            <person name="Tan C."/>
            <person name="Li Z."/>
            <person name="Guo J."/>
            <person name="Li S."/>
            <person name="Chen X."/>
            <person name="Wang C."/>
            <person name="Dai X."/>
            <person name="Yang H."/>
            <person name="Song W."/>
            <person name="Hou L."/>
            <person name="Xu J."/>
            <person name="Tong Z."/>
            <person name="Xu A."/>
            <person name="Yuan X."/>
            <person name="Wang W."/>
            <person name="Yang Q."/>
            <person name="Chen L."/>
            <person name="Sun Z."/>
            <person name="Wang K."/>
            <person name="Pan B."/>
            <person name="Chen J."/>
            <person name="Bao Y."/>
            <person name="Liu F."/>
            <person name="Qi X."/>
            <person name="Gang D.R."/>
            <person name="Wen J."/>
            <person name="Li J."/>
        </authorList>
    </citation>
    <scope>NUCLEOTIDE SEQUENCE</scope>
    <source>
        <strain evidence="5">Dzin_1.0</strain>
    </source>
</reference>
<dbReference type="PANTHER" id="PTHR31060">
    <property type="entry name" value="OSJNBA0011J08.25 PROTEIN-RELATED"/>
    <property type="match status" value="1"/>
</dbReference>
<dbReference type="EMBL" id="JAGGNH010000007">
    <property type="protein sequence ID" value="KAJ0966847.1"/>
    <property type="molecule type" value="Genomic_DNA"/>
</dbReference>
<reference evidence="5" key="1">
    <citation type="submission" date="2021-03" db="EMBL/GenBank/DDBJ databases">
        <authorList>
            <person name="Li Z."/>
            <person name="Yang C."/>
        </authorList>
    </citation>
    <scope>NUCLEOTIDE SEQUENCE</scope>
    <source>
        <strain evidence="5">Dzin_1.0</strain>
        <tissue evidence="5">Leaf</tissue>
    </source>
</reference>
<evidence type="ECO:0000256" key="2">
    <source>
        <dbReference type="ARBA" id="ARBA00004906"/>
    </source>
</evidence>
<protein>
    <recommendedName>
        <fullName evidence="4">At3g05675-like ankyrin-like domain-containing protein</fullName>
    </recommendedName>
</protein>
<keyword evidence="3" id="KW-0833">Ubl conjugation pathway</keyword>
<sequence length="414" mass="46280">MSMAMTSKLSMDQTYLAKPSSILNTLFISTASTASKMLISTASSAMITREGGSWGAVDHVRYLVMLVIWVHVWALRFLMDVFPGTKKTSPYSSMVALVPYSRHDISWSCDSTVGLGRSLSHMLGMLNEIPATSRKYEFVLAMADKVLNENVQHGHPALLDVNRVVLSSAFSRTCELLRRALRRSEACPATWPALVIRMLPMGPRLAKVYDGIRVCLAGIVPKMDTWRSGYKFERQLAVTAPTVSTCEWLEAEKLAQELLWITNKMRASSAVGEAIVRWAFASGLAALSLTAHPRVQGPLVKITAMLLKELGKGEWEIIMPRQVRFGIMAQWVPLMCYASNGVTAPVLVGLERWELERVMEDLIAALPVEDQEIILGNWMEDFAASDTNWPNLQRSYEHWCWQSRKLVLYGDHGG</sequence>